<dbReference type="OMA" id="FCYDKLP"/>
<feature type="domain" description="Disease resistance protein winged helix" evidence="9">
    <location>
        <begin position="458"/>
        <end position="529"/>
    </location>
</feature>
<evidence type="ECO:0000256" key="2">
    <source>
        <dbReference type="ARBA" id="ARBA00022614"/>
    </source>
</evidence>
<keyword evidence="6" id="KW-0175">Coiled coil</keyword>
<evidence type="ECO:0000313" key="11">
    <source>
        <dbReference type="EnsemblPlants" id="HORVU.MOREX.r3.5HG0507200.1.CDS1"/>
    </source>
</evidence>
<evidence type="ECO:0000313" key="12">
    <source>
        <dbReference type="Proteomes" id="UP000011116"/>
    </source>
</evidence>
<dbReference type="FunCoup" id="M0VIU1">
    <property type="interactions" value="317"/>
</dbReference>
<dbReference type="eggNOG" id="KOG4658">
    <property type="taxonomic scope" value="Eukaryota"/>
</dbReference>
<evidence type="ECO:0000256" key="3">
    <source>
        <dbReference type="ARBA" id="ARBA00022737"/>
    </source>
</evidence>
<dbReference type="InterPro" id="IPR036388">
    <property type="entry name" value="WH-like_DNA-bd_sf"/>
</dbReference>
<reference evidence="12" key="1">
    <citation type="journal article" date="2012" name="Nature">
        <title>A physical, genetic and functional sequence assembly of the barley genome.</title>
        <authorList>
            <consortium name="The International Barley Genome Sequencing Consortium"/>
            <person name="Mayer K.F."/>
            <person name="Waugh R."/>
            <person name="Brown J.W."/>
            <person name="Schulman A."/>
            <person name="Langridge P."/>
            <person name="Platzer M."/>
            <person name="Fincher G.B."/>
            <person name="Muehlbauer G.J."/>
            <person name="Sato K."/>
            <person name="Close T.J."/>
            <person name="Wise R.P."/>
            <person name="Stein N."/>
        </authorList>
    </citation>
    <scope>NUCLEOTIDE SEQUENCE [LARGE SCALE GENOMIC DNA]</scope>
    <source>
        <strain evidence="12">cv. Morex</strain>
    </source>
</reference>
<reference evidence="11" key="2">
    <citation type="submission" date="2020-10" db="EMBL/GenBank/DDBJ databases">
        <authorList>
            <person name="Scholz U."/>
            <person name="Mascher M."/>
            <person name="Fiebig A."/>
        </authorList>
    </citation>
    <scope>NUCLEOTIDE SEQUENCE [LARGE SCALE GENOMIC DNA]</scope>
    <source>
        <strain evidence="11">cv. Morex</strain>
    </source>
</reference>
<dbReference type="Gene3D" id="1.20.5.4130">
    <property type="match status" value="1"/>
</dbReference>
<evidence type="ECO:0000259" key="8">
    <source>
        <dbReference type="Pfam" id="PF18052"/>
    </source>
</evidence>
<dbReference type="InterPro" id="IPR027417">
    <property type="entry name" value="P-loop_NTPase"/>
</dbReference>
<dbReference type="FunFam" id="1.10.10.10:FF:000322">
    <property type="entry name" value="Probable disease resistance protein At1g63360"/>
    <property type="match status" value="1"/>
</dbReference>
<dbReference type="InterPro" id="IPR038005">
    <property type="entry name" value="RX-like_CC"/>
</dbReference>
<evidence type="ECO:0000256" key="1">
    <source>
        <dbReference type="ARBA" id="ARBA00008894"/>
    </source>
</evidence>
<dbReference type="Gene3D" id="3.40.50.300">
    <property type="entry name" value="P-loop containing nucleotide triphosphate hydrolases"/>
    <property type="match status" value="1"/>
</dbReference>
<dbReference type="InterPro" id="IPR058922">
    <property type="entry name" value="WHD_DRP"/>
</dbReference>
<reference evidence="11" key="3">
    <citation type="submission" date="2022-01" db="UniProtKB">
        <authorList>
            <consortium name="EnsemblPlants"/>
        </authorList>
    </citation>
    <scope>IDENTIFICATION</scope>
    <source>
        <strain evidence="11">subsp. vulgare</strain>
    </source>
</reference>
<evidence type="ECO:0000256" key="5">
    <source>
        <dbReference type="ARBA" id="ARBA00022821"/>
    </source>
</evidence>
<keyword evidence="4" id="KW-0547">Nucleotide-binding</keyword>
<sequence>MSGAVSVVRGAIDPLLAYLSSAIRDEAQLLGGVRRDAQFIKDEMESMNGFLHHLAEAGNDNEGDHQVRAWMKQVRDLAYDTQDCVDLYARRVGPAPPVRGVRGQLRRGLFFLQTIPARHQVATQIRELKSRARDIGERRLRYGVMVPAKETHEFAGRSSGGDAMVDEAHAHRRSLVVVEPDILKAGTVVLVNWLKKLQAEEPVGQDDPSARRPVVIAVVAPDAADGADLAKEVYEHSSVASMFDCKAWVCIQRPPFLWQVLDDMIHKLPRAQHEAHQGGASDAEDNIELQKRLKGRRFLVVIEEADHPYPWDKMKEILDSSGCSPGSVIMLTTKDSGLAEHCSPSKTRVHSLVQFCFEKADQLIPTEYEDDHKRVLIRRIMKKCDPDVFCMKLLLGTLYADPHMSKKQLEDLCTSLESSGQPPDDSDTSKQHIRLKMMKFCYDKLPKMDRSCLLYLSIYPPNMKIRRTSLVRRWVAEGHVTEGDGREALDRAEGCFDDLVAQGFVDIAKAGNLGNVVSCKVQDIVRDFIVKIVRDENFGDASLPPKLARHLSISSDIQWHQVLHKLKQKQQQGSGYICNCFSTVGPPEAEGAPESDEVTTFLESLPAFSGVAARVKVMDLDFCRHLKNMHLKIICNNLFMLKYLSIVSTEISGLPSREINKLQQLETLDIRQTKVPSSATKDLFLPMLKHLLAGPVGYQVGVSPEETLSTVLMPNKIGRMTKMETLIYVEVAEDDKELKNVKNLKCLKSLGVVIHGKQDNVNHLLRVVTELSEHLRKLSVWVRPPRQTSNAEGLNMNLELTQSFPKFLEILRINGITKGLPNWIEELPHLAEITLRKTSLSDDSMRILGKLERLRCLTLRHESYIENKLSFKANEFKNIHFLVIESASTIKSISFEAGTAPKLAKIEWTFTSVDFTTDTIIGLNELPSLKELELNGEFDPNHVQQAVANHPNCLNFRYNTSPTV</sequence>
<dbReference type="STRING" id="112509.M0VIU1"/>
<keyword evidence="3" id="KW-0677">Repeat</keyword>
<keyword evidence="2" id="KW-0433">Leucine-rich repeat</keyword>
<dbReference type="SMR" id="M0VIU1"/>
<keyword evidence="5" id="KW-0611">Plant defense</keyword>
<dbReference type="OrthoDB" id="591753at2759"/>
<dbReference type="CDD" id="cd14798">
    <property type="entry name" value="RX-CC_like"/>
    <property type="match status" value="1"/>
</dbReference>
<accession>M0VIU1</accession>
<dbReference type="SUPFAM" id="SSF52540">
    <property type="entry name" value="P-loop containing nucleoside triphosphate hydrolases"/>
    <property type="match status" value="1"/>
</dbReference>
<dbReference type="SUPFAM" id="SSF52058">
    <property type="entry name" value="L domain-like"/>
    <property type="match status" value="1"/>
</dbReference>
<dbReference type="Proteomes" id="UP000011116">
    <property type="component" value="Chromosome 5H"/>
</dbReference>
<keyword evidence="12" id="KW-1185">Reference proteome</keyword>
<dbReference type="GO" id="GO:0042742">
    <property type="term" value="P:defense response to bacterium"/>
    <property type="evidence" value="ECO:0007669"/>
    <property type="project" value="UniProtKB-ARBA"/>
</dbReference>
<feature type="domain" description="NB-ARC" evidence="7">
    <location>
        <begin position="229"/>
        <end position="347"/>
    </location>
</feature>
<dbReference type="GO" id="GO:0002758">
    <property type="term" value="P:innate immune response-activating signaling pathway"/>
    <property type="evidence" value="ECO:0007669"/>
    <property type="project" value="UniProtKB-ARBA"/>
</dbReference>
<dbReference type="Gramene" id="HORVU.MOREX.r2.5HG0421140.1">
    <property type="protein sequence ID" value="HORVU.MOREX.r2.5HG0421140.1.CDS.1"/>
    <property type="gene ID" value="HORVU.MOREX.r2.5HG0421140"/>
</dbReference>
<evidence type="ECO:0008006" key="13">
    <source>
        <dbReference type="Google" id="ProtNLM"/>
    </source>
</evidence>
<dbReference type="InterPro" id="IPR041118">
    <property type="entry name" value="Rx_N"/>
</dbReference>
<dbReference type="Gene3D" id="1.10.10.10">
    <property type="entry name" value="Winged helix-like DNA-binding domain superfamily/Winged helix DNA-binding domain"/>
    <property type="match status" value="1"/>
</dbReference>
<dbReference type="GeneID" id="123452049"/>
<protein>
    <recommendedName>
        <fullName evidence="13">Rx N-terminal domain-containing protein</fullName>
    </recommendedName>
</protein>
<dbReference type="Pfam" id="PF23598">
    <property type="entry name" value="LRR_14"/>
    <property type="match status" value="1"/>
</dbReference>
<dbReference type="InterPro" id="IPR055414">
    <property type="entry name" value="LRR_R13L4/SHOC2-like"/>
</dbReference>
<dbReference type="Pfam" id="PF18052">
    <property type="entry name" value="Rx_N"/>
    <property type="match status" value="1"/>
</dbReference>
<feature type="domain" description="Disease resistance N-terminal" evidence="8">
    <location>
        <begin position="12"/>
        <end position="94"/>
    </location>
</feature>
<dbReference type="InterPro" id="IPR032675">
    <property type="entry name" value="LRR_dom_sf"/>
</dbReference>
<dbReference type="PANTHER" id="PTHR23155:SF1091">
    <property type="entry name" value="EXPRESSED PROTEIN"/>
    <property type="match status" value="1"/>
</dbReference>
<name>M0VIU1_HORVV</name>
<dbReference type="GO" id="GO:0043531">
    <property type="term" value="F:ADP binding"/>
    <property type="evidence" value="ECO:0007669"/>
    <property type="project" value="InterPro"/>
</dbReference>
<dbReference type="KEGG" id="hvg:123452049"/>
<dbReference type="RefSeq" id="XP_044984556.1">
    <property type="nucleotide sequence ID" value="XM_045128621.1"/>
</dbReference>
<gene>
    <name evidence="11" type="primary">LOC123452049</name>
</gene>
<evidence type="ECO:0000259" key="9">
    <source>
        <dbReference type="Pfam" id="PF23559"/>
    </source>
</evidence>
<evidence type="ECO:0000256" key="6">
    <source>
        <dbReference type="ARBA" id="ARBA00023054"/>
    </source>
</evidence>
<dbReference type="PaxDb" id="4513-MLOC_30580.1"/>
<evidence type="ECO:0000256" key="4">
    <source>
        <dbReference type="ARBA" id="ARBA00022741"/>
    </source>
</evidence>
<evidence type="ECO:0000259" key="7">
    <source>
        <dbReference type="Pfam" id="PF00931"/>
    </source>
</evidence>
<dbReference type="AlphaFoldDB" id="M0VIU1"/>
<dbReference type="Gramene" id="HORVU.MOREX.r3.5HG0507200.1">
    <property type="protein sequence ID" value="HORVU.MOREX.r3.5HG0507200.1.CDS1"/>
    <property type="gene ID" value="HORVU.MOREX.r3.5HG0507200"/>
</dbReference>
<feature type="domain" description="Disease resistance R13L4/SHOC-2-like LRR" evidence="10">
    <location>
        <begin position="615"/>
        <end position="939"/>
    </location>
</feature>
<dbReference type="PANTHER" id="PTHR23155">
    <property type="entry name" value="DISEASE RESISTANCE PROTEIN RP"/>
    <property type="match status" value="1"/>
</dbReference>
<comment type="similarity">
    <text evidence="1">Belongs to the disease resistance NB-LRR family.</text>
</comment>
<dbReference type="Pfam" id="PF00931">
    <property type="entry name" value="NB-ARC"/>
    <property type="match status" value="1"/>
</dbReference>
<dbReference type="InterPro" id="IPR002182">
    <property type="entry name" value="NB-ARC"/>
</dbReference>
<dbReference type="Gene3D" id="3.80.10.10">
    <property type="entry name" value="Ribonuclease Inhibitor"/>
    <property type="match status" value="1"/>
</dbReference>
<dbReference type="Pfam" id="PF23559">
    <property type="entry name" value="WHD_DRP"/>
    <property type="match status" value="1"/>
</dbReference>
<dbReference type="InParanoid" id="M0VIU1"/>
<dbReference type="InterPro" id="IPR044974">
    <property type="entry name" value="Disease_R_plants"/>
</dbReference>
<organism evidence="11 12">
    <name type="scientific">Hordeum vulgare subsp. vulgare</name>
    <name type="common">Domesticated barley</name>
    <dbReference type="NCBI Taxonomy" id="112509"/>
    <lineage>
        <taxon>Eukaryota</taxon>
        <taxon>Viridiplantae</taxon>
        <taxon>Streptophyta</taxon>
        <taxon>Embryophyta</taxon>
        <taxon>Tracheophyta</taxon>
        <taxon>Spermatophyta</taxon>
        <taxon>Magnoliopsida</taxon>
        <taxon>Liliopsida</taxon>
        <taxon>Poales</taxon>
        <taxon>Poaceae</taxon>
        <taxon>BOP clade</taxon>
        <taxon>Pooideae</taxon>
        <taxon>Triticodae</taxon>
        <taxon>Triticeae</taxon>
        <taxon>Hordeinae</taxon>
        <taxon>Hordeum</taxon>
    </lineage>
</organism>
<dbReference type="EnsemblPlants" id="HORVU.MOREX.r3.5HG0507200.1">
    <property type="protein sequence ID" value="HORVU.MOREX.r3.5HG0507200.1.CDS1"/>
    <property type="gene ID" value="HORVU.MOREX.r3.5HG0507200"/>
</dbReference>
<evidence type="ECO:0000259" key="10">
    <source>
        <dbReference type="Pfam" id="PF23598"/>
    </source>
</evidence>
<proteinExistence type="inferred from homology"/>
<dbReference type="GO" id="GO:0009626">
    <property type="term" value="P:plant-type hypersensitive response"/>
    <property type="evidence" value="ECO:0007669"/>
    <property type="project" value="UniProtKB-ARBA"/>
</dbReference>